<evidence type="ECO:0000256" key="2">
    <source>
        <dbReference type="ARBA" id="ARBA00010139"/>
    </source>
</evidence>
<keyword evidence="9" id="KW-1185">Reference proteome</keyword>
<gene>
    <name evidence="8" type="ORF">CYMTET_39099</name>
</gene>
<dbReference type="Proteomes" id="UP001190700">
    <property type="component" value="Unassembled WGS sequence"/>
</dbReference>
<dbReference type="Gene3D" id="3.50.50.60">
    <property type="entry name" value="FAD/NAD(P)-binding domain"/>
    <property type="match status" value="2"/>
</dbReference>
<comment type="caution">
    <text evidence="8">The sequence shown here is derived from an EMBL/GenBank/DDBJ whole genome shotgun (WGS) entry which is preliminary data.</text>
</comment>
<keyword evidence="4" id="KW-0274">FAD</keyword>
<dbReference type="Pfam" id="PF13738">
    <property type="entry name" value="Pyr_redox_3"/>
    <property type="match status" value="1"/>
</dbReference>
<keyword evidence="3" id="KW-0285">Flavoprotein</keyword>
<keyword evidence="5" id="KW-0521">NADP</keyword>
<dbReference type="GO" id="GO:0004497">
    <property type="term" value="F:monooxygenase activity"/>
    <property type="evidence" value="ECO:0007669"/>
    <property type="project" value="UniProtKB-KW"/>
</dbReference>
<organism evidence="8 9">
    <name type="scientific">Cymbomonas tetramitiformis</name>
    <dbReference type="NCBI Taxonomy" id="36881"/>
    <lineage>
        <taxon>Eukaryota</taxon>
        <taxon>Viridiplantae</taxon>
        <taxon>Chlorophyta</taxon>
        <taxon>Pyramimonadophyceae</taxon>
        <taxon>Pyramimonadales</taxon>
        <taxon>Pyramimonadaceae</taxon>
        <taxon>Cymbomonas</taxon>
    </lineage>
</organism>
<evidence type="ECO:0000313" key="8">
    <source>
        <dbReference type="EMBL" id="KAK3251563.1"/>
    </source>
</evidence>
<evidence type="ECO:0000256" key="7">
    <source>
        <dbReference type="ARBA" id="ARBA00023033"/>
    </source>
</evidence>
<comment type="cofactor">
    <cofactor evidence="1">
        <name>FAD</name>
        <dbReference type="ChEBI" id="CHEBI:57692"/>
    </cofactor>
</comment>
<dbReference type="AlphaFoldDB" id="A0AAE0CAR5"/>
<dbReference type="EMBL" id="LGRX02025968">
    <property type="protein sequence ID" value="KAK3251563.1"/>
    <property type="molecule type" value="Genomic_DNA"/>
</dbReference>
<dbReference type="SUPFAM" id="SSF51905">
    <property type="entry name" value="FAD/NAD(P)-binding domain"/>
    <property type="match status" value="2"/>
</dbReference>
<evidence type="ECO:0000256" key="5">
    <source>
        <dbReference type="ARBA" id="ARBA00022857"/>
    </source>
</evidence>
<keyword evidence="7" id="KW-0503">Monooxygenase</keyword>
<reference evidence="8 9" key="1">
    <citation type="journal article" date="2015" name="Genome Biol. Evol.">
        <title>Comparative Genomics of a Bacterivorous Green Alga Reveals Evolutionary Causalities and Consequences of Phago-Mixotrophic Mode of Nutrition.</title>
        <authorList>
            <person name="Burns J.A."/>
            <person name="Paasch A."/>
            <person name="Narechania A."/>
            <person name="Kim E."/>
        </authorList>
    </citation>
    <scope>NUCLEOTIDE SEQUENCE [LARGE SCALE GENOMIC DNA]</scope>
    <source>
        <strain evidence="8 9">PLY_AMNH</strain>
    </source>
</reference>
<evidence type="ECO:0000256" key="1">
    <source>
        <dbReference type="ARBA" id="ARBA00001974"/>
    </source>
</evidence>
<accession>A0AAE0CAR5</accession>
<dbReference type="InterPro" id="IPR036188">
    <property type="entry name" value="FAD/NAD-bd_sf"/>
</dbReference>
<name>A0AAE0CAR5_9CHLO</name>
<evidence type="ECO:0000256" key="4">
    <source>
        <dbReference type="ARBA" id="ARBA00022827"/>
    </source>
</evidence>
<keyword evidence="6" id="KW-0560">Oxidoreductase</keyword>
<comment type="similarity">
    <text evidence="2">Belongs to the FAD-binding monooxygenase family.</text>
</comment>
<dbReference type="PANTHER" id="PTHR43098">
    <property type="entry name" value="L-ORNITHINE N(5)-MONOOXYGENASE-RELATED"/>
    <property type="match status" value="1"/>
</dbReference>
<evidence type="ECO:0000256" key="6">
    <source>
        <dbReference type="ARBA" id="ARBA00023002"/>
    </source>
</evidence>
<evidence type="ECO:0000313" key="9">
    <source>
        <dbReference type="Proteomes" id="UP001190700"/>
    </source>
</evidence>
<sequence length="548" mass="59999">MNSCLNTGTFDCRNHVTSCSNSEVFNSGDIPASATLFFLDSYHATGGTLLTVRRVDKSHGLQAISALELPVPFVIGPGKSWRSCVRRAPSACNGNTTPRTCARYPGAACDVNSYAYLPFLHEMGFCPSKKYVTAPEIKGYLEQVCERHELLGRILLNTKLMKATYDPQKRLWILHTDRDDAFTARFLIMGCGPLSTPRLPDIDGMNAFQGEAFHTSQWPEHCDLSGKTVGVVGTGASAAQVVPELAKVAGHLYVFQRTPAWCVPREDCPTPASLRQELLDSAPCAKKMRQQTVDWFDKELFPQLQDVDRNTARAAELREALMATVKDPVVAAKLCPTHPVGCKRTCVVDDYWPTFNRENVTLVAEGGVSKVCDRGVITANGGVYDVDVLVYATGFDAFSDGFKGFDVRGVDGKSLLEHWDGGPKTLYGIHVSGFPNMFLLVGPQSPTILQNTTEVIQTQAEYIVSVVTKLRNTGAQAIVDAEPDAETKWIDHCTQHYPGSVWSRCDNWYNKKSQGAVGPVVVDGYIGKFSEYLEGLHGEGDAGLRIDG</sequence>
<evidence type="ECO:0000256" key="3">
    <source>
        <dbReference type="ARBA" id="ARBA00022630"/>
    </source>
</evidence>
<dbReference type="PANTHER" id="PTHR43098:SF3">
    <property type="entry name" value="L-ORNITHINE N(5)-MONOOXYGENASE-RELATED"/>
    <property type="match status" value="1"/>
</dbReference>
<proteinExistence type="inferred from homology"/>
<protein>
    <submittedName>
        <fullName evidence="8">Uncharacterized protein</fullName>
    </submittedName>
</protein>
<dbReference type="InterPro" id="IPR050775">
    <property type="entry name" value="FAD-binding_Monooxygenases"/>
</dbReference>